<feature type="domain" description="PABS" evidence="5">
    <location>
        <begin position="67"/>
        <end position="179"/>
    </location>
</feature>
<evidence type="ECO:0000256" key="4">
    <source>
        <dbReference type="PROSITE-ProRule" id="PRU00354"/>
    </source>
</evidence>
<dbReference type="STRING" id="137246.A0A401U2D2"/>
<dbReference type="SUPFAM" id="SSF53335">
    <property type="entry name" value="S-adenosyl-L-methionine-dependent methyltransferases"/>
    <property type="match status" value="1"/>
</dbReference>
<comment type="caution">
    <text evidence="6">The sequence shown here is derived from an EMBL/GenBank/DDBJ whole genome shotgun (WGS) entry which is preliminary data.</text>
</comment>
<evidence type="ECO:0000256" key="3">
    <source>
        <dbReference type="ARBA" id="ARBA00023115"/>
    </source>
</evidence>
<evidence type="ECO:0000256" key="2">
    <source>
        <dbReference type="ARBA" id="ARBA00022679"/>
    </source>
</evidence>
<comment type="similarity">
    <text evidence="1">Belongs to the spermidine/spermine synthase family.</text>
</comment>
<dbReference type="OrthoDB" id="2016285at2759"/>
<evidence type="ECO:0000256" key="1">
    <source>
        <dbReference type="ARBA" id="ARBA00007867"/>
    </source>
</evidence>
<protein>
    <recommendedName>
        <fullName evidence="5">PABS domain-containing protein</fullName>
    </recommendedName>
</protein>
<dbReference type="Proteomes" id="UP000287033">
    <property type="component" value="Unassembled WGS sequence"/>
</dbReference>
<dbReference type="EMBL" id="BEZZ01257425">
    <property type="protein sequence ID" value="GCC49051.1"/>
    <property type="molecule type" value="Genomic_DNA"/>
</dbReference>
<dbReference type="InterPro" id="IPR030374">
    <property type="entry name" value="PABS"/>
</dbReference>
<evidence type="ECO:0000313" key="7">
    <source>
        <dbReference type="Proteomes" id="UP000287033"/>
    </source>
</evidence>
<comment type="caution">
    <text evidence="4">Lacks conserved residue(s) required for the propagation of feature annotation.</text>
</comment>
<keyword evidence="3 4" id="KW-0620">Polyamine biosynthesis</keyword>
<dbReference type="CDD" id="cd02440">
    <property type="entry name" value="AdoMet_MTases"/>
    <property type="match status" value="1"/>
</dbReference>
<dbReference type="PANTHER" id="PTHR43317">
    <property type="entry name" value="THERMOSPERMINE SYNTHASE ACAULIS5"/>
    <property type="match status" value="1"/>
</dbReference>
<dbReference type="Gene3D" id="3.40.50.150">
    <property type="entry name" value="Vaccinia Virus protein VP39"/>
    <property type="match status" value="1"/>
</dbReference>
<keyword evidence="7" id="KW-1185">Reference proteome</keyword>
<evidence type="ECO:0000313" key="6">
    <source>
        <dbReference type="EMBL" id="GCC49051.1"/>
    </source>
</evidence>
<gene>
    <name evidence="6" type="ORF">chiPu_0033217</name>
</gene>
<dbReference type="PANTHER" id="PTHR43317:SF1">
    <property type="entry name" value="THERMOSPERMINE SYNTHASE ACAULIS5"/>
    <property type="match status" value="1"/>
</dbReference>
<reference evidence="6 7" key="1">
    <citation type="journal article" date="2018" name="Nat. Ecol. Evol.">
        <title>Shark genomes provide insights into elasmobranch evolution and the origin of vertebrates.</title>
        <authorList>
            <person name="Hara Y"/>
            <person name="Yamaguchi K"/>
            <person name="Onimaru K"/>
            <person name="Kadota M"/>
            <person name="Koyanagi M"/>
            <person name="Keeley SD"/>
            <person name="Tatsumi K"/>
            <person name="Tanaka K"/>
            <person name="Motone F"/>
            <person name="Kageyama Y"/>
            <person name="Nozu R"/>
            <person name="Adachi N"/>
            <person name="Nishimura O"/>
            <person name="Nakagawa R"/>
            <person name="Tanegashima C"/>
            <person name="Kiyatake I"/>
            <person name="Matsumoto R"/>
            <person name="Murakumo K"/>
            <person name="Nishida K"/>
            <person name="Terakita A"/>
            <person name="Kuratani S"/>
            <person name="Sato K"/>
            <person name="Hyodo S Kuraku.S."/>
        </authorList>
    </citation>
    <scope>NUCLEOTIDE SEQUENCE [LARGE SCALE GENOMIC DNA]</scope>
</reference>
<proteinExistence type="inferred from homology"/>
<dbReference type="InterPro" id="IPR029063">
    <property type="entry name" value="SAM-dependent_MTases_sf"/>
</dbReference>
<sequence length="179" mass="20353">VDLNKKSGEITVNSIGHQEMMPFSERGSSYSLIHLLQQHSGGAPFKDVMIIGAGSGNDLAHALRFGVERVDAVEIDPAIQDIGIHNHPDKPYQDPRVVPHLDDGRHFLRTTERKYDLVVYALVDSLILHSGYANIRLESYLFTEQAFQDVRRVLKQDGIFVMYNYYRQGWIVQRVAEMA</sequence>
<feature type="non-terminal residue" evidence="6">
    <location>
        <position position="179"/>
    </location>
</feature>
<name>A0A401U2D2_CHIPU</name>
<dbReference type="Pfam" id="PF01564">
    <property type="entry name" value="Spermine_synth"/>
    <property type="match status" value="1"/>
</dbReference>
<keyword evidence="2 4" id="KW-0808">Transferase</keyword>
<dbReference type="GO" id="GO:0016740">
    <property type="term" value="F:transferase activity"/>
    <property type="evidence" value="ECO:0007669"/>
    <property type="project" value="UniProtKB-UniRule"/>
</dbReference>
<organism evidence="6 7">
    <name type="scientific">Chiloscyllium punctatum</name>
    <name type="common">Brownbanded bambooshark</name>
    <name type="synonym">Hemiscyllium punctatum</name>
    <dbReference type="NCBI Taxonomy" id="137246"/>
    <lineage>
        <taxon>Eukaryota</taxon>
        <taxon>Metazoa</taxon>
        <taxon>Chordata</taxon>
        <taxon>Craniata</taxon>
        <taxon>Vertebrata</taxon>
        <taxon>Chondrichthyes</taxon>
        <taxon>Elasmobranchii</taxon>
        <taxon>Galeomorphii</taxon>
        <taxon>Galeoidea</taxon>
        <taxon>Orectolobiformes</taxon>
        <taxon>Hemiscylliidae</taxon>
        <taxon>Chiloscyllium</taxon>
    </lineage>
</organism>
<dbReference type="PROSITE" id="PS51006">
    <property type="entry name" value="PABS_2"/>
    <property type="match status" value="1"/>
</dbReference>
<feature type="non-terminal residue" evidence="6">
    <location>
        <position position="1"/>
    </location>
</feature>
<dbReference type="AlphaFoldDB" id="A0A401U2D2"/>
<dbReference type="GO" id="GO:0006596">
    <property type="term" value="P:polyamine biosynthetic process"/>
    <property type="evidence" value="ECO:0007669"/>
    <property type="project" value="UniProtKB-UniRule"/>
</dbReference>
<evidence type="ECO:0000259" key="5">
    <source>
        <dbReference type="PROSITE" id="PS51006"/>
    </source>
</evidence>
<accession>A0A401U2D2</accession>